<protein>
    <recommendedName>
        <fullName evidence="7">SCP domain-containing protein</fullName>
    </recommendedName>
</protein>
<dbReference type="InterPro" id="IPR002413">
    <property type="entry name" value="V5_allergen-like"/>
</dbReference>
<reference evidence="8 9" key="1">
    <citation type="submission" date="2024-01" db="EMBL/GenBank/DDBJ databases">
        <title>The genomes of 5 underutilized Papilionoideae crops provide insights into root nodulation and disease resistanc.</title>
        <authorList>
            <person name="Jiang F."/>
        </authorList>
    </citation>
    <scope>NUCLEOTIDE SEQUENCE [LARGE SCALE GENOMIC DNA]</scope>
    <source>
        <strain evidence="8">LVBAO_FW01</strain>
        <tissue evidence="8">Leaves</tissue>
    </source>
</reference>
<dbReference type="InterPro" id="IPR018244">
    <property type="entry name" value="Allrgn_V5/Tpx1_CS"/>
</dbReference>
<comment type="caution">
    <text evidence="8">The sequence shown here is derived from an EMBL/GenBank/DDBJ whole genome shotgun (WGS) entry which is preliminary data.</text>
</comment>
<keyword evidence="4" id="KW-0611">Plant defense</keyword>
<evidence type="ECO:0000256" key="1">
    <source>
        <dbReference type="ARBA" id="ARBA00003143"/>
    </source>
</evidence>
<dbReference type="InterPro" id="IPR035940">
    <property type="entry name" value="CAP_sf"/>
</dbReference>
<evidence type="ECO:0000256" key="3">
    <source>
        <dbReference type="ARBA" id="ARBA00022729"/>
    </source>
</evidence>
<evidence type="ECO:0000313" key="8">
    <source>
        <dbReference type="EMBL" id="KAK7328035.1"/>
    </source>
</evidence>
<dbReference type="SUPFAM" id="SSF55797">
    <property type="entry name" value="PR-1-like"/>
    <property type="match status" value="1"/>
</dbReference>
<keyword evidence="5" id="KW-1015">Disulfide bond</keyword>
<evidence type="ECO:0000256" key="2">
    <source>
        <dbReference type="ARBA" id="ARBA00009923"/>
    </source>
</evidence>
<comment type="similarity">
    <text evidence="2">Belongs to the CRISP family.</text>
</comment>
<dbReference type="PANTHER" id="PTHR10334">
    <property type="entry name" value="CYSTEINE-RICH SECRETORY PROTEIN-RELATED"/>
    <property type="match status" value="1"/>
</dbReference>
<proteinExistence type="inferred from homology"/>
<feature type="domain" description="SCP" evidence="7">
    <location>
        <begin position="196"/>
        <end position="328"/>
    </location>
</feature>
<name>A0AAN9L210_CANGL</name>
<keyword evidence="3" id="KW-0732">Signal</keyword>
<dbReference type="PRINTS" id="PR00838">
    <property type="entry name" value="V5ALLERGEN"/>
</dbReference>
<dbReference type="InterPro" id="IPR001283">
    <property type="entry name" value="CRISP-related"/>
</dbReference>
<evidence type="ECO:0000256" key="4">
    <source>
        <dbReference type="ARBA" id="ARBA00022821"/>
    </source>
</evidence>
<dbReference type="PRINTS" id="PR00837">
    <property type="entry name" value="V5TPXLIKE"/>
</dbReference>
<dbReference type="EMBL" id="JAYMYQ010000005">
    <property type="protein sequence ID" value="KAK7328035.1"/>
    <property type="molecule type" value="Genomic_DNA"/>
</dbReference>
<dbReference type="Pfam" id="PF00188">
    <property type="entry name" value="CAP"/>
    <property type="match status" value="1"/>
</dbReference>
<dbReference type="GO" id="GO:0098542">
    <property type="term" value="P:defense response to other organism"/>
    <property type="evidence" value="ECO:0007669"/>
    <property type="project" value="UniProtKB-ARBA"/>
</dbReference>
<sequence length="332" mass="36858">MVISGYGICWELTEFPRGSKVISRYGTYWELTEFPRGIKVICGPGAELIRIATPGIRRGGRGIQKLKRQPLSHIIHGGFGNSTLKQMLFARITAELDADFRRRFWLRGTEPSRFYVYFLALSGPPGRKAYMVLDQFTLTLRILTLNNPRSFNRGSYGSVKLKKLILLMKMGLCKVSFSVLCVLGLVIVSDVTYAQDSPADYVNAHNAARSQVGVPNLAWDETVAAFATNYSNQRKGDCQLVHSGGDGRYGENLAMSTGDMSGTAAVKLWVDEKSHYDYNSNSCVGGECRHYTQVVWKNSVRLGCAKVKCNNGGTFITCNYAPPGNYIGQRPY</sequence>
<dbReference type="Gene3D" id="3.40.33.10">
    <property type="entry name" value="CAP"/>
    <property type="match status" value="1"/>
</dbReference>
<dbReference type="GO" id="GO:0005576">
    <property type="term" value="C:extracellular region"/>
    <property type="evidence" value="ECO:0007669"/>
    <property type="project" value="InterPro"/>
</dbReference>
<keyword evidence="6" id="KW-0568">Pathogenesis-related protein</keyword>
<dbReference type="Proteomes" id="UP001367508">
    <property type="component" value="Unassembled WGS sequence"/>
</dbReference>
<evidence type="ECO:0000256" key="5">
    <source>
        <dbReference type="ARBA" id="ARBA00023157"/>
    </source>
</evidence>
<evidence type="ECO:0000259" key="7">
    <source>
        <dbReference type="SMART" id="SM00198"/>
    </source>
</evidence>
<dbReference type="PROSITE" id="PS01009">
    <property type="entry name" value="CRISP_1"/>
    <property type="match status" value="1"/>
</dbReference>
<dbReference type="InterPro" id="IPR014044">
    <property type="entry name" value="CAP_dom"/>
</dbReference>
<comment type="function">
    <text evidence="1">Probably involved in the defense reaction of plants against pathogens.</text>
</comment>
<evidence type="ECO:0000313" key="9">
    <source>
        <dbReference type="Proteomes" id="UP001367508"/>
    </source>
</evidence>
<dbReference type="CDD" id="cd05381">
    <property type="entry name" value="CAP_PR-1"/>
    <property type="match status" value="1"/>
</dbReference>
<dbReference type="SMART" id="SM00198">
    <property type="entry name" value="SCP"/>
    <property type="match status" value="1"/>
</dbReference>
<dbReference type="FunFam" id="3.40.33.10:FF:000006">
    <property type="entry name" value="Putative pathogenesis-related protein 1"/>
    <property type="match status" value="1"/>
</dbReference>
<dbReference type="AlphaFoldDB" id="A0AAN9L210"/>
<dbReference type="PROSITE" id="PS01010">
    <property type="entry name" value="CRISP_2"/>
    <property type="match status" value="1"/>
</dbReference>
<organism evidence="8 9">
    <name type="scientific">Canavalia gladiata</name>
    <name type="common">Sword bean</name>
    <name type="synonym">Dolichos gladiatus</name>
    <dbReference type="NCBI Taxonomy" id="3824"/>
    <lineage>
        <taxon>Eukaryota</taxon>
        <taxon>Viridiplantae</taxon>
        <taxon>Streptophyta</taxon>
        <taxon>Embryophyta</taxon>
        <taxon>Tracheophyta</taxon>
        <taxon>Spermatophyta</taxon>
        <taxon>Magnoliopsida</taxon>
        <taxon>eudicotyledons</taxon>
        <taxon>Gunneridae</taxon>
        <taxon>Pentapetalae</taxon>
        <taxon>rosids</taxon>
        <taxon>fabids</taxon>
        <taxon>Fabales</taxon>
        <taxon>Fabaceae</taxon>
        <taxon>Papilionoideae</taxon>
        <taxon>50 kb inversion clade</taxon>
        <taxon>NPAAA clade</taxon>
        <taxon>indigoferoid/millettioid clade</taxon>
        <taxon>Phaseoleae</taxon>
        <taxon>Canavalia</taxon>
    </lineage>
</organism>
<keyword evidence="9" id="KW-1185">Reference proteome</keyword>
<accession>A0AAN9L210</accession>
<gene>
    <name evidence="8" type="ORF">VNO77_22129</name>
</gene>
<evidence type="ECO:0000256" key="6">
    <source>
        <dbReference type="ARBA" id="ARBA00023265"/>
    </source>
</evidence>